<proteinExistence type="inferred from homology"/>
<feature type="compositionally biased region" description="Acidic residues" evidence="11">
    <location>
        <begin position="479"/>
        <end position="493"/>
    </location>
</feature>
<keyword evidence="2 10" id="KW-0158">Chromosome</keyword>
<keyword evidence="5 10" id="KW-0805">Transcription regulation</keyword>
<dbReference type="InterPro" id="IPR011993">
    <property type="entry name" value="PH-like_dom_sf"/>
</dbReference>
<dbReference type="FunCoup" id="A0A1V9X4G5">
    <property type="interactions" value="1931"/>
</dbReference>
<dbReference type="GO" id="GO:0006260">
    <property type="term" value="P:DNA replication"/>
    <property type="evidence" value="ECO:0007669"/>
    <property type="project" value="UniProtKB-KW"/>
</dbReference>
<dbReference type="OrthoDB" id="498543at2759"/>
<accession>A0A1V9X4G5</accession>
<dbReference type="CDD" id="cd13231">
    <property type="entry name" value="PH2_SSRP1-like"/>
    <property type="match status" value="1"/>
</dbReference>
<keyword evidence="4 10" id="KW-0227">DNA damage</keyword>
<dbReference type="PROSITE" id="PS50118">
    <property type="entry name" value="HMG_BOX_2"/>
    <property type="match status" value="1"/>
</dbReference>
<dbReference type="InterPro" id="IPR050454">
    <property type="entry name" value="RTT106/SSRP1_HistChap/FACT"/>
</dbReference>
<evidence type="ECO:0000256" key="5">
    <source>
        <dbReference type="ARBA" id="ARBA00023015"/>
    </source>
</evidence>
<feature type="compositionally biased region" description="Basic and acidic residues" evidence="11">
    <location>
        <begin position="635"/>
        <end position="655"/>
    </location>
</feature>
<feature type="compositionally biased region" description="Acidic residues" evidence="11">
    <location>
        <begin position="504"/>
        <end position="525"/>
    </location>
</feature>
<evidence type="ECO:0000256" key="3">
    <source>
        <dbReference type="ARBA" id="ARBA00022705"/>
    </source>
</evidence>
<comment type="similarity">
    <text evidence="1 10">Belongs to the SSRP1 family.</text>
</comment>
<feature type="compositionally biased region" description="Acidic residues" evidence="11">
    <location>
        <begin position="450"/>
        <end position="461"/>
    </location>
</feature>
<keyword evidence="8 9" id="KW-0539">Nucleus</keyword>
<evidence type="ECO:0000256" key="4">
    <source>
        <dbReference type="ARBA" id="ARBA00022763"/>
    </source>
</evidence>
<evidence type="ECO:0000313" key="14">
    <source>
        <dbReference type="Proteomes" id="UP000192247"/>
    </source>
</evidence>
<evidence type="ECO:0000256" key="2">
    <source>
        <dbReference type="ARBA" id="ARBA00022454"/>
    </source>
</evidence>
<keyword evidence="9" id="KW-0238">DNA-binding</keyword>
<reference evidence="13 14" key="1">
    <citation type="journal article" date="2017" name="Gigascience">
        <title>Draft genome of the honey bee ectoparasitic mite, Tropilaelaps mercedesae, is shaped by the parasitic life history.</title>
        <authorList>
            <person name="Dong X."/>
            <person name="Armstrong S.D."/>
            <person name="Xia D."/>
            <person name="Makepeace B.L."/>
            <person name="Darby A.C."/>
            <person name="Kadowaki T."/>
        </authorList>
    </citation>
    <scope>NUCLEOTIDE SEQUENCE [LARGE SCALE GENOMIC DNA]</scope>
    <source>
        <strain evidence="13">Wuxi-XJTLU</strain>
    </source>
</reference>
<dbReference type="Gene3D" id="2.30.29.30">
    <property type="entry name" value="Pleckstrin-homology domain (PH domain)/Phosphotyrosine-binding domain (PTB)"/>
    <property type="match status" value="2"/>
</dbReference>
<feature type="DNA-binding region" description="HMG box" evidence="9">
    <location>
        <begin position="572"/>
        <end position="638"/>
    </location>
</feature>
<dbReference type="PANTHER" id="PTHR45849:SF1">
    <property type="entry name" value="FACT COMPLEX SUBUNIT SSRP1"/>
    <property type="match status" value="1"/>
</dbReference>
<dbReference type="STRING" id="418985.A0A1V9X4G5"/>
<dbReference type="InterPro" id="IPR048993">
    <property type="entry name" value="SSRP1-like_PH1"/>
</dbReference>
<dbReference type="Gene3D" id="2.30.29.150">
    <property type="match status" value="1"/>
</dbReference>
<name>A0A1V9X4G5_9ACAR</name>
<dbReference type="Pfam" id="PF03531">
    <property type="entry name" value="SSrecog"/>
    <property type="match status" value="1"/>
</dbReference>
<protein>
    <recommendedName>
        <fullName evidence="10">FACT complex subunit SSRP1</fullName>
    </recommendedName>
</protein>
<dbReference type="PANTHER" id="PTHR45849">
    <property type="entry name" value="FACT COMPLEX SUBUNIT SSRP1"/>
    <property type="match status" value="1"/>
</dbReference>
<dbReference type="InterPro" id="IPR009071">
    <property type="entry name" value="HMG_box_dom"/>
</dbReference>
<dbReference type="FunFam" id="2.30.29.30:FF:000098">
    <property type="entry name" value="Fact complex subunit ssrp1"/>
    <property type="match status" value="1"/>
</dbReference>
<dbReference type="GO" id="GO:0035101">
    <property type="term" value="C:FACT complex"/>
    <property type="evidence" value="ECO:0007669"/>
    <property type="project" value="TreeGrafter"/>
</dbReference>
<dbReference type="EMBL" id="MNPL01025772">
    <property type="protein sequence ID" value="OQR68152.1"/>
    <property type="molecule type" value="Genomic_DNA"/>
</dbReference>
<dbReference type="InterPro" id="IPR024954">
    <property type="entry name" value="SSRP1_DD"/>
</dbReference>
<evidence type="ECO:0000256" key="6">
    <source>
        <dbReference type="ARBA" id="ARBA00023163"/>
    </source>
</evidence>
<organism evidence="13 14">
    <name type="scientific">Tropilaelaps mercedesae</name>
    <dbReference type="NCBI Taxonomy" id="418985"/>
    <lineage>
        <taxon>Eukaryota</taxon>
        <taxon>Metazoa</taxon>
        <taxon>Ecdysozoa</taxon>
        <taxon>Arthropoda</taxon>
        <taxon>Chelicerata</taxon>
        <taxon>Arachnida</taxon>
        <taxon>Acari</taxon>
        <taxon>Parasitiformes</taxon>
        <taxon>Mesostigmata</taxon>
        <taxon>Gamasina</taxon>
        <taxon>Dermanyssoidea</taxon>
        <taxon>Laelapidae</taxon>
        <taxon>Tropilaelaps</taxon>
    </lineage>
</organism>
<dbReference type="Gene3D" id="2.30.29.220">
    <property type="entry name" value="Structure-specific recognition protein (SSRP1)"/>
    <property type="match status" value="1"/>
</dbReference>
<keyword evidence="6 10" id="KW-0804">Transcription</keyword>
<gene>
    <name evidence="13" type="ORF">BIW11_13092</name>
</gene>
<feature type="region of interest" description="Disordered" evidence="11">
    <location>
        <begin position="435"/>
        <end position="579"/>
    </location>
</feature>
<dbReference type="SMART" id="SM00398">
    <property type="entry name" value="HMG"/>
    <property type="match status" value="1"/>
</dbReference>
<comment type="subcellular location">
    <subcellularLocation>
        <location evidence="10">Nucleus</location>
    </subcellularLocation>
    <subcellularLocation>
        <location evidence="10">Chromosome</location>
    </subcellularLocation>
</comment>
<dbReference type="AlphaFoldDB" id="A0A1V9X4G5"/>
<evidence type="ECO:0000256" key="1">
    <source>
        <dbReference type="ARBA" id="ARBA00010060"/>
    </source>
</evidence>
<dbReference type="CDD" id="cd13230">
    <property type="entry name" value="PH1_SSRP1-like"/>
    <property type="match status" value="1"/>
</dbReference>
<dbReference type="GO" id="GO:1902275">
    <property type="term" value="P:regulation of chromatin organization"/>
    <property type="evidence" value="ECO:0007669"/>
    <property type="project" value="TreeGrafter"/>
</dbReference>
<dbReference type="SUPFAM" id="SSF50729">
    <property type="entry name" value="PH domain-like"/>
    <property type="match status" value="1"/>
</dbReference>
<comment type="caution">
    <text evidence="13">The sequence shown here is derived from an EMBL/GenBank/DDBJ whole genome shotgun (WGS) entry which is preliminary data.</text>
</comment>
<dbReference type="InterPro" id="IPR038167">
    <property type="entry name" value="SSRP1_sf"/>
</dbReference>
<dbReference type="Pfam" id="PF00505">
    <property type="entry name" value="HMG_box"/>
    <property type="match status" value="1"/>
</dbReference>
<dbReference type="InterPro" id="IPR013719">
    <property type="entry name" value="RTT106/SPT16-like_middle_dom"/>
</dbReference>
<dbReference type="FunFam" id="2.30.29.150:FF:000001">
    <property type="entry name" value="Fact complex subunit ssrp1"/>
    <property type="match status" value="1"/>
</dbReference>
<evidence type="ECO:0000256" key="11">
    <source>
        <dbReference type="SAM" id="MobiDB-lite"/>
    </source>
</evidence>
<dbReference type="Pfam" id="PF21103">
    <property type="entry name" value="PH1_SSRP1-like"/>
    <property type="match status" value="1"/>
</dbReference>
<dbReference type="PRINTS" id="PR00887">
    <property type="entry name" value="SSRCOGNITION"/>
</dbReference>
<evidence type="ECO:0000313" key="13">
    <source>
        <dbReference type="EMBL" id="OQR68152.1"/>
    </source>
</evidence>
<dbReference type="InterPro" id="IPR036910">
    <property type="entry name" value="HMG_box_dom_sf"/>
</dbReference>
<dbReference type="SMART" id="SM01287">
    <property type="entry name" value="Rtt106"/>
    <property type="match status" value="1"/>
</dbReference>
<dbReference type="SUPFAM" id="SSF47095">
    <property type="entry name" value="HMG-box"/>
    <property type="match status" value="1"/>
</dbReference>
<dbReference type="Proteomes" id="UP000192247">
    <property type="component" value="Unassembled WGS sequence"/>
</dbReference>
<dbReference type="Pfam" id="PF08512">
    <property type="entry name" value="Rttp106-like_middle"/>
    <property type="match status" value="1"/>
</dbReference>
<evidence type="ECO:0000259" key="12">
    <source>
        <dbReference type="PROSITE" id="PS50118"/>
    </source>
</evidence>
<dbReference type="CDD" id="cd21994">
    <property type="entry name" value="HMG-box_SSRP1-like"/>
    <property type="match status" value="1"/>
</dbReference>
<dbReference type="GO" id="GO:0003677">
    <property type="term" value="F:DNA binding"/>
    <property type="evidence" value="ECO:0007669"/>
    <property type="project" value="UniProtKB-UniRule"/>
</dbReference>
<evidence type="ECO:0000256" key="10">
    <source>
        <dbReference type="RuleBase" id="RU364013"/>
    </source>
</evidence>
<sequence>MVNSVFEFGDVWKEDKGGMSNGRLKMTDQNIVFKNAKTGKVDQLNSGEVDSVEWQRLGAGFGMRVVLLGGAVHRFGGFVNDEKEFEKLKEFFKEFYNVDLKNRELSLTGRNWGTVNFDAASLEFAIDKHNAFEVYMHEVVPLHYVSNCATAKNEVTLEFHQNDDASINLTEMRFFIPSDANSEVDAVEAFRNNVMSKASIIQATGDAIALFSDIQCLTPRGRYDIKIFTTFIQLHGKTFDYKIPVNTILRIFLLPHKDGRQMHFVLSLDPPIKQGQTRYHFLILLFNQEDEDDVKLSMNERDLKEKYEGKLEKEMSGPVFETLSRIVKAVVQRKVTTPGNYKSLNGTPAISCSYKSSYGLLYPLEKGFIYVHKPPVHIRFEEVASVNFARSGGSTRSFDIEVELRNSIMHTFSSIEKDEYGRLYEFVKSKGLKIGSKQRGAEQTSAGVDDMLDSDQEDDAAPDAYLHRVKREAQARDDNNDEDDDEDESDDDFNPDKASGGSDVAEEYDTDHDSSSSEDDEEEGEDGKKRKKIKTKTIAEPGMGKKREKSERSREDSNSRKKRSGKKDANAPKRPQTAYFLWMADNRERIRKENPGLSVTEIAKKGGEEWKALADKSKWERMNEELMEQYKKDKAEYQATKKSDDEGDAEKSDGKKKSKKLSPTKSASTGGSGAGFKSKEYISDSSDSITGGDGDDGGSDNEGKNSKKSSRSNKANDSFESLKHDQDEEILDSPEASGRSGEGSGSESEMEAD</sequence>
<evidence type="ECO:0000256" key="9">
    <source>
        <dbReference type="PROSITE-ProRule" id="PRU00267"/>
    </source>
</evidence>
<dbReference type="InterPro" id="IPR000969">
    <property type="entry name" value="SSRP1/POB3"/>
</dbReference>
<dbReference type="InterPro" id="IPR035417">
    <property type="entry name" value="SSRP1/POB3_N"/>
</dbReference>
<dbReference type="FunFam" id="2.30.29.30:FF:000119">
    <property type="entry name" value="FACT complex subunit SSRP1"/>
    <property type="match status" value="1"/>
</dbReference>
<dbReference type="GO" id="GO:0042393">
    <property type="term" value="F:histone binding"/>
    <property type="evidence" value="ECO:0007669"/>
    <property type="project" value="TreeGrafter"/>
</dbReference>
<evidence type="ECO:0000256" key="7">
    <source>
        <dbReference type="ARBA" id="ARBA00023204"/>
    </source>
</evidence>
<evidence type="ECO:0000256" key="8">
    <source>
        <dbReference type="ARBA" id="ARBA00023242"/>
    </source>
</evidence>
<feature type="region of interest" description="Disordered" evidence="11">
    <location>
        <begin position="635"/>
        <end position="753"/>
    </location>
</feature>
<feature type="domain" description="HMG box" evidence="12">
    <location>
        <begin position="572"/>
        <end position="638"/>
    </location>
</feature>
<dbReference type="GO" id="GO:0006281">
    <property type="term" value="P:DNA repair"/>
    <property type="evidence" value="ECO:0007669"/>
    <property type="project" value="UniProtKB-KW"/>
</dbReference>
<comment type="function">
    <text evidence="10">Component of the FACT complex, a general chromatin factor that acts to reorganize nucleosomes. The FACT complex is involved in multiple processes that require DNA as a template such as mRNA elongation, DNA replication and DNA repair. During transcription elongation the FACT complex acts as a histone chaperone that both destabilizes and restores nucleosomal structure. It facilitates the passage of RNA polymerase II and transcription by promoting the dissociation of one histone H2A-H2B dimer from the nucleosome, then subsequently promotes the reestablishment of the nucleosome following the passage of RNA polymerase II.</text>
</comment>
<dbReference type="Gene3D" id="1.10.30.10">
    <property type="entry name" value="High mobility group box domain"/>
    <property type="match status" value="1"/>
</dbReference>
<dbReference type="GO" id="GO:0031491">
    <property type="term" value="F:nucleosome binding"/>
    <property type="evidence" value="ECO:0007669"/>
    <property type="project" value="TreeGrafter"/>
</dbReference>
<keyword evidence="3 10" id="KW-0235">DNA replication</keyword>
<feature type="compositionally biased region" description="Basic and acidic residues" evidence="11">
    <location>
        <begin position="543"/>
        <end position="559"/>
    </location>
</feature>
<keyword evidence="14" id="KW-1185">Reference proteome</keyword>
<dbReference type="Pfam" id="PF17292">
    <property type="entry name" value="POB3_N"/>
    <property type="match status" value="1"/>
</dbReference>
<keyword evidence="7 10" id="KW-0234">DNA repair</keyword>
<dbReference type="InParanoid" id="A0A1V9X4G5"/>